<evidence type="ECO:0000313" key="8">
    <source>
        <dbReference type="EMBL" id="KAJ5174162.1"/>
    </source>
</evidence>
<dbReference type="GO" id="GO:0016491">
    <property type="term" value="F:oxidoreductase activity"/>
    <property type="evidence" value="ECO:0007669"/>
    <property type="project" value="UniProtKB-KW"/>
</dbReference>
<dbReference type="GO" id="GO:0005634">
    <property type="term" value="C:nucleus"/>
    <property type="evidence" value="ECO:0007669"/>
    <property type="project" value="UniProtKB-SubCell"/>
</dbReference>
<keyword evidence="9" id="KW-1185">Reference proteome</keyword>
<evidence type="ECO:0000256" key="2">
    <source>
        <dbReference type="ARBA" id="ARBA00004496"/>
    </source>
</evidence>
<dbReference type="InterPro" id="IPR000415">
    <property type="entry name" value="Nitroreductase-like"/>
</dbReference>
<dbReference type="SUPFAM" id="SSF55469">
    <property type="entry name" value="FMN-dependent nitroreductase-like"/>
    <property type="match status" value="1"/>
</dbReference>
<dbReference type="RefSeq" id="XP_056545770.1">
    <property type="nucleotide sequence ID" value="XM_056682164.1"/>
</dbReference>
<evidence type="ECO:0000256" key="1">
    <source>
        <dbReference type="ARBA" id="ARBA00004123"/>
    </source>
</evidence>
<dbReference type="GO" id="GO:0034599">
    <property type="term" value="P:cellular response to oxidative stress"/>
    <property type="evidence" value="ECO:0007669"/>
    <property type="project" value="InterPro"/>
</dbReference>
<sequence length="205" mass="23676">MADEYLELIKQRKTCYSIKAKSPVTDDRIKQVASEVIRHSPSSFNCQSTRYLILLGDEHIKFWKITKECFKVTLSTEDYKGYEMKILDRQAAYGTILLFEDLDTIREYQKRFPRFVWHLQAFSEHNNAMSTFNLWTALCLEGFGCNLQHVNPTVDQRVVEAWNVPGSWSLKAQLVLGTPTGEPGHEKSFIPAEERIMVSGFDTND</sequence>
<accession>A0A9W9ID72</accession>
<reference evidence="8" key="2">
    <citation type="journal article" date="2023" name="IMA Fungus">
        <title>Comparative genomic study of the Penicillium genus elucidates a diverse pangenome and 15 lateral gene transfer events.</title>
        <authorList>
            <person name="Petersen C."/>
            <person name="Sorensen T."/>
            <person name="Nielsen M.R."/>
            <person name="Sondergaard T.E."/>
            <person name="Sorensen J.L."/>
            <person name="Fitzpatrick D.A."/>
            <person name="Frisvad J.C."/>
            <person name="Nielsen K.L."/>
        </authorList>
    </citation>
    <scope>NUCLEOTIDE SEQUENCE</scope>
    <source>
        <strain evidence="8">IBT 26290</strain>
    </source>
</reference>
<evidence type="ECO:0000256" key="4">
    <source>
        <dbReference type="ARBA" id="ARBA00022490"/>
    </source>
</evidence>
<comment type="caution">
    <text evidence="8">The sequence shown here is derived from an EMBL/GenBank/DDBJ whole genome shotgun (WGS) entry which is preliminary data.</text>
</comment>
<evidence type="ECO:0000256" key="3">
    <source>
        <dbReference type="ARBA" id="ARBA00007118"/>
    </source>
</evidence>
<dbReference type="CDD" id="cd02140">
    <property type="entry name" value="Frm2-like"/>
    <property type="match status" value="1"/>
</dbReference>
<dbReference type="Proteomes" id="UP001149163">
    <property type="component" value="Unassembled WGS sequence"/>
</dbReference>
<feature type="domain" description="Nitroreductase" evidence="7">
    <location>
        <begin position="9"/>
        <end position="177"/>
    </location>
</feature>
<reference evidence="8" key="1">
    <citation type="submission" date="2022-11" db="EMBL/GenBank/DDBJ databases">
        <authorList>
            <person name="Petersen C."/>
        </authorList>
    </citation>
    <scope>NUCLEOTIDE SEQUENCE</scope>
    <source>
        <strain evidence="8">IBT 26290</strain>
    </source>
</reference>
<comment type="similarity">
    <text evidence="3">Belongs to the nitroreductase family.</text>
</comment>
<keyword evidence="4" id="KW-0963">Cytoplasm</keyword>
<evidence type="ECO:0000259" key="7">
    <source>
        <dbReference type="Pfam" id="PF00881"/>
    </source>
</evidence>
<dbReference type="PANTHER" id="PTHR43035:SF1">
    <property type="entry name" value="FATTY ACID REPRESSION MUTANT PROTEIN 2-RELATED"/>
    <property type="match status" value="1"/>
</dbReference>
<dbReference type="EMBL" id="JAPQKN010000001">
    <property type="protein sequence ID" value="KAJ5174162.1"/>
    <property type="molecule type" value="Genomic_DNA"/>
</dbReference>
<dbReference type="InterPro" id="IPR029479">
    <property type="entry name" value="Nitroreductase"/>
</dbReference>
<evidence type="ECO:0000256" key="5">
    <source>
        <dbReference type="ARBA" id="ARBA00023002"/>
    </source>
</evidence>
<organism evidence="8 9">
    <name type="scientific">Penicillium canariense</name>
    <dbReference type="NCBI Taxonomy" id="189055"/>
    <lineage>
        <taxon>Eukaryota</taxon>
        <taxon>Fungi</taxon>
        <taxon>Dikarya</taxon>
        <taxon>Ascomycota</taxon>
        <taxon>Pezizomycotina</taxon>
        <taxon>Eurotiomycetes</taxon>
        <taxon>Eurotiomycetidae</taxon>
        <taxon>Eurotiales</taxon>
        <taxon>Aspergillaceae</taxon>
        <taxon>Penicillium</taxon>
    </lineage>
</organism>
<keyword evidence="6" id="KW-0539">Nucleus</keyword>
<dbReference type="PANTHER" id="PTHR43035">
    <property type="entry name" value="FATTY ACID REPRESSION MUTANT PROTEIN 2-RELATED"/>
    <property type="match status" value="1"/>
</dbReference>
<dbReference type="AlphaFoldDB" id="A0A9W9ID72"/>
<evidence type="ECO:0000313" key="9">
    <source>
        <dbReference type="Proteomes" id="UP001149163"/>
    </source>
</evidence>
<dbReference type="FunFam" id="3.40.109.10:FF:000001">
    <property type="entry name" value="Nitroreductase family"/>
    <property type="match status" value="1"/>
</dbReference>
<name>A0A9W9ID72_9EURO</name>
<dbReference type="Gene3D" id="3.40.109.10">
    <property type="entry name" value="NADH Oxidase"/>
    <property type="match status" value="1"/>
</dbReference>
<dbReference type="InterPro" id="IPR033877">
    <property type="entry name" value="Frm2/Hbn1"/>
</dbReference>
<dbReference type="GeneID" id="81421340"/>
<keyword evidence="5" id="KW-0560">Oxidoreductase</keyword>
<gene>
    <name evidence="8" type="ORF">N7482_000039</name>
</gene>
<evidence type="ECO:0000256" key="6">
    <source>
        <dbReference type="ARBA" id="ARBA00023242"/>
    </source>
</evidence>
<dbReference type="Pfam" id="PF00881">
    <property type="entry name" value="Nitroreductase"/>
    <property type="match status" value="1"/>
</dbReference>
<comment type="subcellular location">
    <subcellularLocation>
        <location evidence="2">Cytoplasm</location>
    </subcellularLocation>
    <subcellularLocation>
        <location evidence="1">Nucleus</location>
    </subcellularLocation>
</comment>
<protein>
    <recommendedName>
        <fullName evidence="7">Nitroreductase domain-containing protein</fullName>
    </recommendedName>
</protein>
<dbReference type="GO" id="GO:0005737">
    <property type="term" value="C:cytoplasm"/>
    <property type="evidence" value="ECO:0007669"/>
    <property type="project" value="UniProtKB-SubCell"/>
</dbReference>
<proteinExistence type="inferred from homology"/>
<dbReference type="OrthoDB" id="2138173at2759"/>